<proteinExistence type="predicted"/>
<evidence type="ECO:0008006" key="3">
    <source>
        <dbReference type="Google" id="ProtNLM"/>
    </source>
</evidence>
<keyword evidence="2" id="KW-1185">Reference proteome</keyword>
<dbReference type="Proteomes" id="UP000233551">
    <property type="component" value="Unassembled WGS sequence"/>
</dbReference>
<evidence type="ECO:0000313" key="2">
    <source>
        <dbReference type="Proteomes" id="UP000233551"/>
    </source>
</evidence>
<protein>
    <recommendedName>
        <fullName evidence="3">Reverse transcriptase domain-containing protein</fullName>
    </recommendedName>
</protein>
<gene>
    <name evidence="1" type="ORF">CRG98_030201</name>
</gene>
<reference evidence="1 2" key="1">
    <citation type="submission" date="2017-11" db="EMBL/GenBank/DDBJ databases">
        <title>De-novo sequencing of pomegranate (Punica granatum L.) genome.</title>
        <authorList>
            <person name="Akparov Z."/>
            <person name="Amiraslanov A."/>
            <person name="Hajiyeva S."/>
            <person name="Abbasov M."/>
            <person name="Kaur K."/>
            <person name="Hamwieh A."/>
            <person name="Solovyev V."/>
            <person name="Salamov A."/>
            <person name="Braich B."/>
            <person name="Kosarev P."/>
            <person name="Mahmoud A."/>
            <person name="Hajiyev E."/>
            <person name="Babayeva S."/>
            <person name="Izzatullayeva V."/>
            <person name="Mammadov A."/>
            <person name="Mammadov A."/>
            <person name="Sharifova S."/>
            <person name="Ojaghi J."/>
            <person name="Eynullazada K."/>
            <person name="Bayramov B."/>
            <person name="Abdulazimova A."/>
            <person name="Shahmuradov I."/>
        </authorList>
    </citation>
    <scope>NUCLEOTIDE SEQUENCE [LARGE SCALE GENOMIC DNA]</scope>
    <source>
        <strain evidence="2">cv. AG2017</strain>
        <tissue evidence="1">Leaf</tissue>
    </source>
</reference>
<name>A0A2I0IZH9_PUNGR</name>
<evidence type="ECO:0000313" key="1">
    <source>
        <dbReference type="EMBL" id="PKI49408.1"/>
    </source>
</evidence>
<comment type="caution">
    <text evidence="1">The sequence shown here is derived from an EMBL/GenBank/DDBJ whole genome shotgun (WGS) entry which is preliminary data.</text>
</comment>
<sequence length="125" mass="14059">MKRNNIDVEKGYIISVPTRAPIYFTNRAENERSTLLTSSSPFSQPIFLRKTKSNIILDCLSWEGTESAVKKQVLPGIISPSQSAFVKGRKISDNVLLAHELVKSYHRGSDAAEDLASQYLEKNRF</sequence>
<dbReference type="EMBL" id="PGOL01002245">
    <property type="protein sequence ID" value="PKI49408.1"/>
    <property type="molecule type" value="Genomic_DNA"/>
</dbReference>
<dbReference type="AlphaFoldDB" id="A0A2I0IZH9"/>
<accession>A0A2I0IZH9</accession>
<organism evidence="1 2">
    <name type="scientific">Punica granatum</name>
    <name type="common">Pomegranate</name>
    <dbReference type="NCBI Taxonomy" id="22663"/>
    <lineage>
        <taxon>Eukaryota</taxon>
        <taxon>Viridiplantae</taxon>
        <taxon>Streptophyta</taxon>
        <taxon>Embryophyta</taxon>
        <taxon>Tracheophyta</taxon>
        <taxon>Spermatophyta</taxon>
        <taxon>Magnoliopsida</taxon>
        <taxon>eudicotyledons</taxon>
        <taxon>Gunneridae</taxon>
        <taxon>Pentapetalae</taxon>
        <taxon>rosids</taxon>
        <taxon>malvids</taxon>
        <taxon>Myrtales</taxon>
        <taxon>Lythraceae</taxon>
        <taxon>Punica</taxon>
    </lineage>
</organism>